<dbReference type="EC" id="5.3.4.1" evidence="3"/>
<dbReference type="GO" id="GO:0005788">
    <property type="term" value="C:endoplasmic reticulum lumen"/>
    <property type="evidence" value="ECO:0007669"/>
    <property type="project" value="UniProtKB-SubCell"/>
</dbReference>
<feature type="chain" id="PRO_5012100321" description="protein disulfide-isomerase" evidence="8">
    <location>
        <begin position="21"/>
        <end position="408"/>
    </location>
</feature>
<dbReference type="Pfam" id="PF00085">
    <property type="entry name" value="Thioredoxin"/>
    <property type="match status" value="2"/>
</dbReference>
<feature type="domain" description="Thioredoxin" evidence="9">
    <location>
        <begin position="1"/>
        <end position="145"/>
    </location>
</feature>
<dbReference type="InterPro" id="IPR057305">
    <property type="entry name" value="Thioredox_PDIA6_C"/>
</dbReference>
<dbReference type="Gene3D" id="3.40.30.10">
    <property type="entry name" value="Glutaredoxin"/>
    <property type="match status" value="3"/>
</dbReference>
<feature type="compositionally biased region" description="Low complexity" evidence="7">
    <location>
        <begin position="263"/>
        <end position="274"/>
    </location>
</feature>
<dbReference type="Pfam" id="PF24541">
    <property type="entry name" value="Thioredox_PDIA6_C"/>
    <property type="match status" value="1"/>
</dbReference>
<dbReference type="GO" id="GO:0003756">
    <property type="term" value="F:protein disulfide isomerase activity"/>
    <property type="evidence" value="ECO:0007669"/>
    <property type="project" value="UniProtKB-EC"/>
</dbReference>
<dbReference type="InterPro" id="IPR013766">
    <property type="entry name" value="Thioredoxin_domain"/>
</dbReference>
<evidence type="ECO:0000256" key="6">
    <source>
        <dbReference type="ARBA" id="ARBA00023284"/>
    </source>
</evidence>
<evidence type="ECO:0000256" key="1">
    <source>
        <dbReference type="ARBA" id="ARBA00001182"/>
    </source>
</evidence>
<accession>A0A1X0RG60</accession>
<name>A0A1X0RG60_RHIZD</name>
<keyword evidence="6" id="KW-0676">Redox-active center</keyword>
<keyword evidence="5" id="KW-0413">Isomerase</keyword>
<evidence type="ECO:0000256" key="3">
    <source>
        <dbReference type="ARBA" id="ARBA00012723"/>
    </source>
</evidence>
<dbReference type="PANTHER" id="PTHR45815">
    <property type="entry name" value="PROTEIN DISULFIDE-ISOMERASE A6"/>
    <property type="match status" value="1"/>
</dbReference>
<evidence type="ECO:0000256" key="5">
    <source>
        <dbReference type="ARBA" id="ARBA00023235"/>
    </source>
</evidence>
<dbReference type="OrthoDB" id="427280at2759"/>
<keyword evidence="4" id="KW-1015">Disulfide bond</keyword>
<dbReference type="SUPFAM" id="SSF52833">
    <property type="entry name" value="Thioredoxin-like"/>
    <property type="match status" value="3"/>
</dbReference>
<dbReference type="PRINTS" id="PR00421">
    <property type="entry name" value="THIOREDOXIN"/>
</dbReference>
<gene>
    <name evidence="10" type="ORF">BCV72DRAFT_284948</name>
</gene>
<dbReference type="AlphaFoldDB" id="A0A1X0RG60"/>
<evidence type="ECO:0000259" key="9">
    <source>
        <dbReference type="PROSITE" id="PS51352"/>
    </source>
</evidence>
<evidence type="ECO:0000313" key="10">
    <source>
        <dbReference type="EMBL" id="ORE10980.1"/>
    </source>
</evidence>
<dbReference type="GO" id="GO:0034976">
    <property type="term" value="P:response to endoplasmic reticulum stress"/>
    <property type="evidence" value="ECO:0007669"/>
    <property type="project" value="TreeGrafter"/>
</dbReference>
<protein>
    <recommendedName>
        <fullName evidence="3">protein disulfide-isomerase</fullName>
        <ecNumber evidence="3">5.3.4.1</ecNumber>
    </recommendedName>
</protein>
<dbReference type="Proteomes" id="UP000242414">
    <property type="component" value="Unassembled WGS sequence"/>
</dbReference>
<keyword evidence="8" id="KW-0732">Signal</keyword>
<dbReference type="VEuPathDB" id="FungiDB:BCV72DRAFT_284948"/>
<comment type="catalytic activity">
    <reaction evidence="1">
        <text>Catalyzes the rearrangement of -S-S- bonds in proteins.</text>
        <dbReference type="EC" id="5.3.4.1"/>
    </reaction>
</comment>
<dbReference type="GO" id="GO:0015035">
    <property type="term" value="F:protein-disulfide reductase activity"/>
    <property type="evidence" value="ECO:0007669"/>
    <property type="project" value="TreeGrafter"/>
</dbReference>
<proteinExistence type="predicted"/>
<sequence>MKFPTIALLTICSQIALSQALYTSKDDVNLLTPQTFGPAVMDTNQLVAVEFYAPWCGHCQRLAPEWKKAATNLKGLVSVNAVDCDVEANKPLCATYDIKGFPTIKIFPPELRKHKKTGKLSKVPTDYQGPRDAKSIVDYLLSNQPSNVLFVKWNEKDVKSKKSITLDNFLSTQNETLPKALLFTDKPTTTPLYKALSVEFKDRLLMGEVKQSEKNIVNEFNIQSFPTLAVISPEHGTVQFEGKLKRDALKSFLEKYALKSKTSGNDNKGSSDSSQPKKTTKVEAITTNDSLKQHCLNTNQICVLVITDDQDKQETIDILNVLKDKNDKFQYGWMHARQSADIVNALQLPQDYPSLFILHPSKHAFRNYVGAFDENKIHQWLNRVSSGAVDAWAYKGDIKLIERQHDEL</sequence>
<evidence type="ECO:0000256" key="7">
    <source>
        <dbReference type="SAM" id="MobiDB-lite"/>
    </source>
</evidence>
<dbReference type="PROSITE" id="PS51352">
    <property type="entry name" value="THIOREDOXIN_2"/>
    <property type="match status" value="1"/>
</dbReference>
<evidence type="ECO:0000256" key="8">
    <source>
        <dbReference type="SAM" id="SignalP"/>
    </source>
</evidence>
<evidence type="ECO:0000256" key="4">
    <source>
        <dbReference type="ARBA" id="ARBA00023157"/>
    </source>
</evidence>
<evidence type="ECO:0000256" key="2">
    <source>
        <dbReference type="ARBA" id="ARBA00004319"/>
    </source>
</evidence>
<reference evidence="10" key="1">
    <citation type="journal article" date="2016" name="Proc. Natl. Acad. Sci. U.S.A.">
        <title>Lipid metabolic changes in an early divergent fungus govern the establishment of a mutualistic symbiosis with endobacteria.</title>
        <authorList>
            <person name="Lastovetsky O.A."/>
            <person name="Gaspar M.L."/>
            <person name="Mondo S.J."/>
            <person name="LaButti K.M."/>
            <person name="Sandor L."/>
            <person name="Grigoriev I.V."/>
            <person name="Henry S.A."/>
            <person name="Pawlowska T.E."/>
        </authorList>
    </citation>
    <scope>NUCLEOTIDE SEQUENCE [LARGE SCALE GENOMIC DNA]</scope>
    <source>
        <strain evidence="10">ATCC 52814</strain>
    </source>
</reference>
<organism evidence="10">
    <name type="scientific">Rhizopus microsporus var. microsporus</name>
    <dbReference type="NCBI Taxonomy" id="86635"/>
    <lineage>
        <taxon>Eukaryota</taxon>
        <taxon>Fungi</taxon>
        <taxon>Fungi incertae sedis</taxon>
        <taxon>Mucoromycota</taxon>
        <taxon>Mucoromycotina</taxon>
        <taxon>Mucoromycetes</taxon>
        <taxon>Mucorales</taxon>
        <taxon>Mucorineae</taxon>
        <taxon>Rhizopodaceae</taxon>
        <taxon>Rhizopus</taxon>
    </lineage>
</organism>
<dbReference type="PANTHER" id="PTHR45815:SF3">
    <property type="entry name" value="PROTEIN DISULFIDE-ISOMERASE A6"/>
    <property type="match status" value="1"/>
</dbReference>
<dbReference type="EMBL" id="KV921860">
    <property type="protein sequence ID" value="ORE10980.1"/>
    <property type="molecule type" value="Genomic_DNA"/>
</dbReference>
<dbReference type="InterPro" id="IPR036249">
    <property type="entry name" value="Thioredoxin-like_sf"/>
</dbReference>
<feature type="region of interest" description="Disordered" evidence="7">
    <location>
        <begin position="261"/>
        <end position="281"/>
    </location>
</feature>
<comment type="subcellular location">
    <subcellularLocation>
        <location evidence="2">Endoplasmic reticulum lumen</location>
    </subcellularLocation>
</comment>
<feature type="signal peptide" evidence="8">
    <location>
        <begin position="1"/>
        <end position="20"/>
    </location>
</feature>